<dbReference type="PANTHER" id="PTHR22950:SF461">
    <property type="entry name" value="AMINO ACID TRANSPORTER TRANSMEMBRANE DOMAIN-CONTAINING PROTEIN"/>
    <property type="match status" value="1"/>
</dbReference>
<keyword evidence="5 6" id="KW-0472">Membrane</keyword>
<protein>
    <recommendedName>
        <fullName evidence="7">Amino acid transporter transmembrane domain-containing protein</fullName>
    </recommendedName>
</protein>
<comment type="similarity">
    <text evidence="2">Belongs to the amino acid/polyamine transporter 2 family.</text>
</comment>
<sequence length="535" mass="59668">MKEDKVVVDVEYHSTHSVEPAVSEPSVAARLFYAQRSLEKQYEEVRSDSSIGWWHDWVHSTLYIKALKPKTNSYQTWKNEKLAIRSSHWLPCAGLLTSEIMGATLIPNSYSLVGYVPGNLILVVCFFLTLMAGGICWWLFLLFDSPEYPIKSFSEIAKILGGETWAQIVIFLQVIAMLLTGANIAISSLESMVILQDARYCWTGLLIALCAALGVVSSLKTFSNVGKFCLVVSAINYVNLFVQLGYFGEPNWANAKNLLGLDKDTIMTYVVAPQSLVNKIVAVSNISYVFAGSVVFPEIISEMKRPWDFWKSMIAAQSAIVCIYLIYGNYVYSQQGQFSNSPSVFGLSNMTALKGLSVITFIVGVFQAVFYGHVNTKIIYKNYLPRIFHDLDIRSKKGQLLWYVSTAIVWAIIYIVATGVPNVASISAFTSALTMIPLTYVIPFWFYIWAAFMKTNAELIEDYNEATMEATGYQRPLVAFVKNGFRKHGLITVFYVCLTLASLSFACLGLYGSVEYMKAIFATTPATSFSCTSPI</sequence>
<feature type="transmembrane region" description="Helical" evidence="6">
    <location>
        <begin position="352"/>
        <end position="371"/>
    </location>
</feature>
<evidence type="ECO:0000313" key="9">
    <source>
        <dbReference type="Proteomes" id="UP000788993"/>
    </source>
</evidence>
<dbReference type="AlphaFoldDB" id="A0A9P8P510"/>
<evidence type="ECO:0000256" key="6">
    <source>
        <dbReference type="SAM" id="Phobius"/>
    </source>
</evidence>
<dbReference type="GO" id="GO:0016020">
    <property type="term" value="C:membrane"/>
    <property type="evidence" value="ECO:0007669"/>
    <property type="project" value="UniProtKB-SubCell"/>
</dbReference>
<feature type="transmembrane region" description="Helical" evidence="6">
    <location>
        <begin position="400"/>
        <end position="420"/>
    </location>
</feature>
<feature type="transmembrane region" description="Helical" evidence="6">
    <location>
        <begin position="280"/>
        <end position="300"/>
    </location>
</feature>
<dbReference type="EMBL" id="JAEUBD010001178">
    <property type="protein sequence ID" value="KAH3665355.1"/>
    <property type="molecule type" value="Genomic_DNA"/>
</dbReference>
<dbReference type="OrthoDB" id="40134at2759"/>
<feature type="transmembrane region" description="Helical" evidence="6">
    <location>
        <begin position="312"/>
        <end position="332"/>
    </location>
</feature>
<feature type="domain" description="Amino acid transporter transmembrane" evidence="7">
    <location>
        <begin position="87"/>
        <end position="449"/>
    </location>
</feature>
<evidence type="ECO:0000256" key="4">
    <source>
        <dbReference type="ARBA" id="ARBA00022989"/>
    </source>
</evidence>
<feature type="transmembrane region" description="Helical" evidence="6">
    <location>
        <begin position="228"/>
        <end position="248"/>
    </location>
</feature>
<dbReference type="GO" id="GO:0015179">
    <property type="term" value="F:L-amino acid transmembrane transporter activity"/>
    <property type="evidence" value="ECO:0007669"/>
    <property type="project" value="TreeGrafter"/>
</dbReference>
<feature type="transmembrane region" description="Helical" evidence="6">
    <location>
        <begin position="164"/>
        <end position="186"/>
    </location>
</feature>
<name>A0A9P8P510_9ASCO</name>
<feature type="transmembrane region" description="Helical" evidence="6">
    <location>
        <begin position="120"/>
        <end position="143"/>
    </location>
</feature>
<keyword evidence="9" id="KW-1185">Reference proteome</keyword>
<evidence type="ECO:0000256" key="1">
    <source>
        <dbReference type="ARBA" id="ARBA00004141"/>
    </source>
</evidence>
<comment type="caution">
    <text evidence="8">The sequence shown here is derived from an EMBL/GenBank/DDBJ whole genome shotgun (WGS) entry which is preliminary data.</text>
</comment>
<comment type="subcellular location">
    <subcellularLocation>
        <location evidence="1">Membrane</location>
        <topology evidence="1">Multi-pass membrane protein</topology>
    </subcellularLocation>
</comment>
<reference evidence="8" key="1">
    <citation type="journal article" date="2021" name="Open Biol.">
        <title>Shared evolutionary footprints suggest mitochondrial oxidative damage underlies multiple complex I losses in fungi.</title>
        <authorList>
            <person name="Schikora-Tamarit M.A."/>
            <person name="Marcet-Houben M."/>
            <person name="Nosek J."/>
            <person name="Gabaldon T."/>
        </authorList>
    </citation>
    <scope>NUCLEOTIDE SEQUENCE</scope>
    <source>
        <strain evidence="8">NCAIM Y.01608</strain>
    </source>
</reference>
<gene>
    <name evidence="8" type="ORF">OGATHE_004171</name>
</gene>
<keyword evidence="4 6" id="KW-1133">Transmembrane helix</keyword>
<keyword evidence="3 6" id="KW-0812">Transmembrane</keyword>
<dbReference type="InterPro" id="IPR013057">
    <property type="entry name" value="AA_transpt_TM"/>
</dbReference>
<feature type="transmembrane region" description="Helical" evidence="6">
    <location>
        <begin position="490"/>
        <end position="511"/>
    </location>
</feature>
<proteinExistence type="inferred from homology"/>
<feature type="transmembrane region" description="Helical" evidence="6">
    <location>
        <begin position="198"/>
        <end position="216"/>
    </location>
</feature>
<feature type="transmembrane region" description="Helical" evidence="6">
    <location>
        <begin position="426"/>
        <end position="450"/>
    </location>
</feature>
<evidence type="ECO:0000256" key="5">
    <source>
        <dbReference type="ARBA" id="ARBA00023136"/>
    </source>
</evidence>
<accession>A0A9P8P510</accession>
<reference evidence="8" key="2">
    <citation type="submission" date="2021-01" db="EMBL/GenBank/DDBJ databases">
        <authorList>
            <person name="Schikora-Tamarit M.A."/>
        </authorList>
    </citation>
    <scope>NUCLEOTIDE SEQUENCE</scope>
    <source>
        <strain evidence="8">NCAIM Y.01608</strain>
    </source>
</reference>
<organism evidence="8 9">
    <name type="scientific">Ogataea polymorpha</name>
    <dbReference type="NCBI Taxonomy" id="460523"/>
    <lineage>
        <taxon>Eukaryota</taxon>
        <taxon>Fungi</taxon>
        <taxon>Dikarya</taxon>
        <taxon>Ascomycota</taxon>
        <taxon>Saccharomycotina</taxon>
        <taxon>Pichiomycetes</taxon>
        <taxon>Pichiales</taxon>
        <taxon>Pichiaceae</taxon>
        <taxon>Ogataea</taxon>
    </lineage>
</organism>
<evidence type="ECO:0000256" key="3">
    <source>
        <dbReference type="ARBA" id="ARBA00022692"/>
    </source>
</evidence>
<dbReference type="Pfam" id="PF01490">
    <property type="entry name" value="Aa_trans"/>
    <property type="match status" value="1"/>
</dbReference>
<dbReference type="PANTHER" id="PTHR22950">
    <property type="entry name" value="AMINO ACID TRANSPORTER"/>
    <property type="match status" value="1"/>
</dbReference>
<evidence type="ECO:0000256" key="2">
    <source>
        <dbReference type="ARBA" id="ARBA00008066"/>
    </source>
</evidence>
<dbReference type="Proteomes" id="UP000788993">
    <property type="component" value="Unassembled WGS sequence"/>
</dbReference>
<evidence type="ECO:0000259" key="7">
    <source>
        <dbReference type="Pfam" id="PF01490"/>
    </source>
</evidence>
<evidence type="ECO:0000313" key="8">
    <source>
        <dbReference type="EMBL" id="KAH3665355.1"/>
    </source>
</evidence>